<evidence type="ECO:0000256" key="2">
    <source>
        <dbReference type="ARBA" id="ARBA00021549"/>
    </source>
</evidence>
<dbReference type="InterPro" id="IPR022346">
    <property type="entry name" value="T2SS_GspH"/>
</dbReference>
<keyword evidence="6 11" id="KW-0812">Transmembrane</keyword>
<dbReference type="Pfam" id="PF07963">
    <property type="entry name" value="N_methyl"/>
    <property type="match status" value="1"/>
</dbReference>
<organism evidence="13 14">
    <name type="scientific">Halomonas beimenensis</name>
    <dbReference type="NCBI Taxonomy" id="475662"/>
    <lineage>
        <taxon>Bacteria</taxon>
        <taxon>Pseudomonadati</taxon>
        <taxon>Pseudomonadota</taxon>
        <taxon>Gammaproteobacteria</taxon>
        <taxon>Oceanospirillales</taxon>
        <taxon>Halomonadaceae</taxon>
        <taxon>Halomonas</taxon>
    </lineage>
</organism>
<dbReference type="KEGG" id="hbe:BEI_3331"/>
<dbReference type="GO" id="GO:0015627">
    <property type="term" value="C:type II protein secretion system complex"/>
    <property type="evidence" value="ECO:0007669"/>
    <property type="project" value="InterPro"/>
</dbReference>
<dbReference type="OrthoDB" id="6182870at2"/>
<evidence type="ECO:0000256" key="7">
    <source>
        <dbReference type="ARBA" id="ARBA00022989"/>
    </source>
</evidence>
<evidence type="ECO:0000256" key="6">
    <source>
        <dbReference type="ARBA" id="ARBA00022692"/>
    </source>
</evidence>
<feature type="transmembrane region" description="Helical" evidence="11">
    <location>
        <begin position="26"/>
        <end position="46"/>
    </location>
</feature>
<proteinExistence type="inferred from homology"/>
<dbReference type="PROSITE" id="PS00409">
    <property type="entry name" value="PROKAR_NTER_METHYL"/>
    <property type="match status" value="1"/>
</dbReference>
<dbReference type="RefSeq" id="WP_097790525.1">
    <property type="nucleotide sequence ID" value="NZ_BAAADT010000043.1"/>
</dbReference>
<evidence type="ECO:0000313" key="13">
    <source>
        <dbReference type="EMBL" id="ATJ84318.1"/>
    </source>
</evidence>
<evidence type="ECO:0000256" key="4">
    <source>
        <dbReference type="ARBA" id="ARBA00022481"/>
    </source>
</evidence>
<evidence type="ECO:0000256" key="11">
    <source>
        <dbReference type="SAM" id="Phobius"/>
    </source>
</evidence>
<evidence type="ECO:0000256" key="5">
    <source>
        <dbReference type="ARBA" id="ARBA00022519"/>
    </source>
</evidence>
<dbReference type="Gene3D" id="3.55.40.10">
    <property type="entry name" value="minor pseudopilin epsh domain"/>
    <property type="match status" value="1"/>
</dbReference>
<dbReference type="AlphaFoldDB" id="A0A291PBT0"/>
<dbReference type="Pfam" id="PF12019">
    <property type="entry name" value="GspH"/>
    <property type="match status" value="1"/>
</dbReference>
<evidence type="ECO:0000256" key="8">
    <source>
        <dbReference type="ARBA" id="ARBA00023136"/>
    </source>
</evidence>
<dbReference type="InterPro" id="IPR045584">
    <property type="entry name" value="Pilin-like"/>
</dbReference>
<dbReference type="EMBL" id="CP021435">
    <property type="protein sequence ID" value="ATJ84318.1"/>
    <property type="molecule type" value="Genomic_DNA"/>
</dbReference>
<keyword evidence="14" id="KW-1185">Reference proteome</keyword>
<comment type="subcellular location">
    <subcellularLocation>
        <location evidence="1">Cell inner membrane</location>
        <topology evidence="1">Single-pass membrane protein</topology>
    </subcellularLocation>
</comment>
<accession>A0A291PBT0</accession>
<evidence type="ECO:0000259" key="12">
    <source>
        <dbReference type="Pfam" id="PF12019"/>
    </source>
</evidence>
<name>A0A291PBT0_9GAMM</name>
<keyword evidence="8 11" id="KW-0472">Membrane</keyword>
<gene>
    <name evidence="13" type="ORF">BEI_3331</name>
</gene>
<evidence type="ECO:0000256" key="3">
    <source>
        <dbReference type="ARBA" id="ARBA00022475"/>
    </source>
</evidence>
<evidence type="ECO:0000256" key="9">
    <source>
        <dbReference type="ARBA" id="ARBA00025772"/>
    </source>
</evidence>
<dbReference type="GO" id="GO:0015628">
    <property type="term" value="P:protein secretion by the type II secretion system"/>
    <property type="evidence" value="ECO:0007669"/>
    <property type="project" value="InterPro"/>
</dbReference>
<dbReference type="NCBIfam" id="TIGR02532">
    <property type="entry name" value="IV_pilin_GFxxxE"/>
    <property type="match status" value="1"/>
</dbReference>
<dbReference type="Proteomes" id="UP000219993">
    <property type="component" value="Chromosome"/>
</dbReference>
<sequence length="187" mass="20095">MVADAVARPYHTGPQHGPAKDGQRGLTLIELLVALTVLVILATWAVPGFQRFSARNEVAAETQRIVRALSLARNAAIMKRSTISVCASQGPTYTHCNFNDWSLDWVIVEGEATGGSLAENTILQALHPVDGVTVSFNRNDRPIRFSAIGWSQGYNGTFAICGRNSESATAIIGNTGRVRTEPTSPDC</sequence>
<dbReference type="GO" id="GO:0005886">
    <property type="term" value="C:plasma membrane"/>
    <property type="evidence" value="ECO:0007669"/>
    <property type="project" value="UniProtKB-SubCell"/>
</dbReference>
<dbReference type="InterPro" id="IPR012902">
    <property type="entry name" value="N_methyl_site"/>
</dbReference>
<protein>
    <recommendedName>
        <fullName evidence="2">Type II secretion system protein H</fullName>
    </recommendedName>
    <alternativeName>
        <fullName evidence="10">General secretion pathway protein H</fullName>
    </alternativeName>
</protein>
<evidence type="ECO:0000313" key="14">
    <source>
        <dbReference type="Proteomes" id="UP000219993"/>
    </source>
</evidence>
<dbReference type="SUPFAM" id="SSF54523">
    <property type="entry name" value="Pili subunits"/>
    <property type="match status" value="1"/>
</dbReference>
<evidence type="ECO:0000256" key="10">
    <source>
        <dbReference type="ARBA" id="ARBA00030775"/>
    </source>
</evidence>
<keyword evidence="3" id="KW-1003">Cell membrane</keyword>
<comment type="similarity">
    <text evidence="9">Belongs to the GSP H family.</text>
</comment>
<keyword evidence="4" id="KW-0488">Methylation</keyword>
<keyword evidence="7 11" id="KW-1133">Transmembrane helix</keyword>
<evidence type="ECO:0000256" key="1">
    <source>
        <dbReference type="ARBA" id="ARBA00004377"/>
    </source>
</evidence>
<keyword evidence="5" id="KW-0997">Cell inner membrane</keyword>
<reference evidence="13 14" key="1">
    <citation type="journal article" date="2017" name="Sci. Rep.">
        <title>Revealing the Saline Adaptation Strategies of the Halophilic Bacterium Halomonas beimenensis through High-throughput Omics and Transposon Mutagenesis Approaches.</title>
        <authorList>
            <person name="Chen Y.H."/>
            <person name="Lin S.S."/>
            <person name="Shyu Y.T."/>
        </authorList>
    </citation>
    <scope>NUCLEOTIDE SEQUENCE [LARGE SCALE GENOMIC DNA]</scope>
    <source>
        <strain evidence="13 14">NTU-111</strain>
    </source>
</reference>
<feature type="domain" description="General secretion pathway GspH" evidence="12">
    <location>
        <begin position="61"/>
        <end position="176"/>
    </location>
</feature>